<feature type="domain" description="3-hydroxyacyl-CoA dehydrogenase C-terminal" evidence="1">
    <location>
        <begin position="123"/>
        <end position="196"/>
    </location>
</feature>
<dbReference type="InterPro" id="IPR008927">
    <property type="entry name" value="6-PGluconate_DH-like_C_sf"/>
</dbReference>
<protein>
    <recommendedName>
        <fullName evidence="1">3-hydroxyacyl-CoA dehydrogenase C-terminal domain-containing protein</fullName>
    </recommendedName>
</protein>
<keyword evidence="3" id="KW-1185">Reference proteome</keyword>
<dbReference type="PANTHER" id="PTHR48075:SF5">
    <property type="entry name" value="3-HYDROXYBUTYRYL-COA DEHYDROGENASE"/>
    <property type="match status" value="1"/>
</dbReference>
<dbReference type="InterPro" id="IPR006108">
    <property type="entry name" value="3HC_DH_C"/>
</dbReference>
<evidence type="ECO:0000313" key="2">
    <source>
        <dbReference type="EMBL" id="GAA4320880.1"/>
    </source>
</evidence>
<comment type="caution">
    <text evidence="2">The sequence shown here is derived from an EMBL/GenBank/DDBJ whole genome shotgun (WGS) entry which is preliminary data.</text>
</comment>
<dbReference type="Pfam" id="PF00725">
    <property type="entry name" value="3HCDH"/>
    <property type="match status" value="1"/>
</dbReference>
<dbReference type="SUPFAM" id="SSF48179">
    <property type="entry name" value="6-phosphogluconate dehydrogenase C-terminal domain-like"/>
    <property type="match status" value="1"/>
</dbReference>
<proteinExistence type="predicted"/>
<dbReference type="PANTHER" id="PTHR48075">
    <property type="entry name" value="3-HYDROXYACYL-COA DEHYDROGENASE FAMILY PROTEIN"/>
    <property type="match status" value="1"/>
</dbReference>
<evidence type="ECO:0000313" key="3">
    <source>
        <dbReference type="Proteomes" id="UP001501725"/>
    </source>
</evidence>
<dbReference type="InterPro" id="IPR013328">
    <property type="entry name" value="6PGD_dom2"/>
</dbReference>
<reference evidence="3" key="1">
    <citation type="journal article" date="2019" name="Int. J. Syst. Evol. Microbiol.">
        <title>The Global Catalogue of Microorganisms (GCM) 10K type strain sequencing project: providing services to taxonomists for standard genome sequencing and annotation.</title>
        <authorList>
            <consortium name="The Broad Institute Genomics Platform"/>
            <consortium name="The Broad Institute Genome Sequencing Center for Infectious Disease"/>
            <person name="Wu L."/>
            <person name="Ma J."/>
        </authorList>
    </citation>
    <scope>NUCLEOTIDE SEQUENCE [LARGE SCALE GENOMIC DNA]</scope>
    <source>
        <strain evidence="3">JCM 17919</strain>
    </source>
</reference>
<dbReference type="RefSeq" id="WP_345253296.1">
    <property type="nucleotide sequence ID" value="NZ_BAABGY010000002.1"/>
</dbReference>
<dbReference type="Gene3D" id="1.10.1040.10">
    <property type="entry name" value="N-(1-d-carboxylethyl)-l-norvaline Dehydrogenase, domain 2"/>
    <property type="match status" value="1"/>
</dbReference>
<accession>A0ABP8GBN9</accession>
<sequence length="206" mass="21934">MQIAILCADARRAELAAAFPSLTAAQWGAAPEAVGSADLLIDLLFDGSADRLRTLRGKGRQVWVQYAGTPVEGIDDVVRIAGWPGFLDGKLLEVAGEEAVRETTEAAAVALGKQLLWVPGGPGLVTPRVIAMIINEAYHALSEGVSTKEAINTAMKLGTNYPFGPFEWAERIGLKEVAALLQALAQTNDRYAPNALLLEEAGLRNQ</sequence>
<name>A0ABP8GBN9_9BACT</name>
<dbReference type="EMBL" id="BAABGY010000002">
    <property type="protein sequence ID" value="GAA4320880.1"/>
    <property type="molecule type" value="Genomic_DNA"/>
</dbReference>
<dbReference type="Proteomes" id="UP001501725">
    <property type="component" value="Unassembled WGS sequence"/>
</dbReference>
<organism evidence="2 3">
    <name type="scientific">Flaviaesturariibacter amylovorans</name>
    <dbReference type="NCBI Taxonomy" id="1084520"/>
    <lineage>
        <taxon>Bacteria</taxon>
        <taxon>Pseudomonadati</taxon>
        <taxon>Bacteroidota</taxon>
        <taxon>Chitinophagia</taxon>
        <taxon>Chitinophagales</taxon>
        <taxon>Chitinophagaceae</taxon>
        <taxon>Flaviaestuariibacter</taxon>
    </lineage>
</organism>
<evidence type="ECO:0000259" key="1">
    <source>
        <dbReference type="Pfam" id="PF00725"/>
    </source>
</evidence>
<gene>
    <name evidence="2" type="ORF">GCM10023184_06290</name>
</gene>